<evidence type="ECO:0000256" key="1">
    <source>
        <dbReference type="SAM" id="MobiDB-lite"/>
    </source>
</evidence>
<evidence type="ECO:0000313" key="2">
    <source>
        <dbReference type="EMBL" id="DAF85313.1"/>
    </source>
</evidence>
<reference evidence="2" key="1">
    <citation type="journal article" date="2021" name="Proc. Natl. Acad. Sci. U.S.A.">
        <title>A Catalog of Tens of Thousands of Viruses from Human Metagenomes Reveals Hidden Associations with Chronic Diseases.</title>
        <authorList>
            <person name="Tisza M.J."/>
            <person name="Buck C.B."/>
        </authorList>
    </citation>
    <scope>NUCLEOTIDE SEQUENCE</scope>
    <source>
        <strain evidence="2">Ct8aS59</strain>
    </source>
</reference>
<sequence>MTTTANKEAGAEGASGNARRVQIPPVPKGGSGAQRGSLKN</sequence>
<protein>
    <submittedName>
        <fullName evidence="2">Uncharacterized protein</fullName>
    </submittedName>
</protein>
<accession>A0A8S5TSY0</accession>
<organism evidence="2">
    <name type="scientific">Siphoviridae sp. ct8aS59</name>
    <dbReference type="NCBI Taxonomy" id="2825365"/>
    <lineage>
        <taxon>Viruses</taxon>
        <taxon>Duplodnaviria</taxon>
        <taxon>Heunggongvirae</taxon>
        <taxon>Uroviricota</taxon>
        <taxon>Caudoviricetes</taxon>
    </lineage>
</organism>
<name>A0A8S5TSY0_9CAUD</name>
<feature type="region of interest" description="Disordered" evidence="1">
    <location>
        <begin position="1"/>
        <end position="40"/>
    </location>
</feature>
<proteinExistence type="predicted"/>
<dbReference type="EMBL" id="BK015922">
    <property type="protein sequence ID" value="DAF85313.1"/>
    <property type="molecule type" value="Genomic_DNA"/>
</dbReference>